<reference evidence="1 2" key="1">
    <citation type="submission" date="2019-07" db="EMBL/GenBank/DDBJ databases">
        <authorList>
            <person name="Park Y.J."/>
            <person name="Jeong S.E."/>
            <person name="Jung H.S."/>
        </authorList>
    </citation>
    <scope>NUCLEOTIDE SEQUENCE [LARGE SCALE GENOMIC DNA]</scope>
    <source>
        <strain evidence="2">P16(2019)</strain>
    </source>
</reference>
<sequence length="122" mass="14270">MLDFFNPWVGSYTFQFDSEDFRERLQSTMTAVRDQMDTGNEAIHYAIKTLSEQEGKFIDEAEKALHLLYTHGQGNEILTSAQAMNHIHSFEHYLNKQSKQKYDIHKELDMAAVELLGRRSHF</sequence>
<dbReference type="AlphaFoldDB" id="A0A554A4C8"/>
<evidence type="ECO:0000313" key="2">
    <source>
        <dbReference type="Proteomes" id="UP000318521"/>
    </source>
</evidence>
<accession>A0A554A4C8</accession>
<keyword evidence="2" id="KW-1185">Reference proteome</keyword>
<organism evidence="1 2">
    <name type="scientific">Alkalicoccobacillus porphyridii</name>
    <dbReference type="NCBI Taxonomy" id="2597270"/>
    <lineage>
        <taxon>Bacteria</taxon>
        <taxon>Bacillati</taxon>
        <taxon>Bacillota</taxon>
        <taxon>Bacilli</taxon>
        <taxon>Bacillales</taxon>
        <taxon>Bacillaceae</taxon>
        <taxon>Alkalicoccobacillus</taxon>
    </lineage>
</organism>
<evidence type="ECO:0000313" key="1">
    <source>
        <dbReference type="EMBL" id="TSB48526.1"/>
    </source>
</evidence>
<proteinExistence type="predicted"/>
<dbReference type="EMBL" id="VLXZ01000001">
    <property type="protein sequence ID" value="TSB48526.1"/>
    <property type="molecule type" value="Genomic_DNA"/>
</dbReference>
<dbReference type="Proteomes" id="UP000318521">
    <property type="component" value="Unassembled WGS sequence"/>
</dbReference>
<comment type="caution">
    <text evidence="1">The sequence shown here is derived from an EMBL/GenBank/DDBJ whole genome shotgun (WGS) entry which is preliminary data.</text>
</comment>
<dbReference type="RefSeq" id="WP_143846870.1">
    <property type="nucleotide sequence ID" value="NZ_VLXZ01000001.1"/>
</dbReference>
<gene>
    <name evidence="1" type="ORF">FN960_02950</name>
</gene>
<name>A0A554A4C8_9BACI</name>
<protein>
    <submittedName>
        <fullName evidence="1">Uncharacterized protein</fullName>
    </submittedName>
</protein>
<dbReference type="OrthoDB" id="2863659at2"/>